<feature type="compositionally biased region" description="Basic and acidic residues" evidence="5">
    <location>
        <begin position="218"/>
        <end position="230"/>
    </location>
</feature>
<dbReference type="Pfam" id="PF00076">
    <property type="entry name" value="RRM_1"/>
    <property type="match status" value="2"/>
</dbReference>
<keyword evidence="7" id="KW-0687">Ribonucleoprotein</keyword>
<keyword evidence="2" id="KW-0963">Cytoplasm</keyword>
<feature type="compositionally biased region" description="Low complexity" evidence="5">
    <location>
        <begin position="386"/>
        <end position="436"/>
    </location>
</feature>
<dbReference type="PROSITE" id="PS50102">
    <property type="entry name" value="RRM"/>
    <property type="match status" value="2"/>
</dbReference>
<dbReference type="PANTHER" id="PTHR48032">
    <property type="entry name" value="RNA-BINDING PROTEIN MUSASHI HOMOLOG RBP6"/>
    <property type="match status" value="1"/>
</dbReference>
<comment type="subcellular location">
    <subcellularLocation>
        <location evidence="1">Cytoplasm</location>
    </subcellularLocation>
</comment>
<feature type="region of interest" description="Disordered" evidence="5">
    <location>
        <begin position="218"/>
        <end position="569"/>
    </location>
</feature>
<evidence type="ECO:0000256" key="3">
    <source>
        <dbReference type="ARBA" id="ARBA00022737"/>
    </source>
</evidence>
<protein>
    <submittedName>
        <fullName evidence="7">Heterogeneous nuclear ribonucleoprotein 27C</fullName>
    </submittedName>
</protein>
<evidence type="ECO:0000256" key="5">
    <source>
        <dbReference type="SAM" id="MobiDB-lite"/>
    </source>
</evidence>
<dbReference type="GO" id="GO:0006417">
    <property type="term" value="P:regulation of translation"/>
    <property type="evidence" value="ECO:0007669"/>
    <property type="project" value="TreeGrafter"/>
</dbReference>
<evidence type="ECO:0000256" key="1">
    <source>
        <dbReference type="ARBA" id="ARBA00004496"/>
    </source>
</evidence>
<dbReference type="Gene3D" id="3.30.70.330">
    <property type="match status" value="2"/>
</dbReference>
<feature type="compositionally biased region" description="Low complexity" evidence="5">
    <location>
        <begin position="330"/>
        <end position="350"/>
    </location>
</feature>
<dbReference type="FunFam" id="3.30.70.330:FF:000040">
    <property type="entry name" value="Heterogeneous nuclear ribonucleoprotein A2/B1"/>
    <property type="match status" value="1"/>
</dbReference>
<keyword evidence="3" id="KW-0677">Repeat</keyword>
<evidence type="ECO:0000259" key="6">
    <source>
        <dbReference type="PROSITE" id="PS50102"/>
    </source>
</evidence>
<feature type="compositionally biased region" description="Gly residues" evidence="5">
    <location>
        <begin position="533"/>
        <end position="553"/>
    </location>
</feature>
<sequence>MDTASWTSCGNVITFSMALSTKAPSKSKLVRYPVTKTGKKKKLFIGGLSWDTDQDSLLNFFSQYGEVIDCVVMKNQQTGKSRGFGFVTFNDAQCVDTVLSAAPHTIDGRQVDAKPCNPKAANKGPKDGGGRIHGGGGGGGGGGDKDKKIFMGGLPNVDEDFLRNFFGKYGKVLDVNIMIDQQNKKSRGFGFLTFESEDAVDQVCAEHFININGKQVECKRAEPRDGRDNKQGGYGGRRGHGQDMMGPPHGMDGGWNQGGNWNQGPPPHGPPPPGPPMGNMGFPPQGPGGYQQQQPPPGQGFPPQQGPPPQPSYQGYQSPPGYQQGGWGGQPPNASPGQQGAWPPQSAAPPQAVPPPADTQQSYAGYASPQAGYSQPPTTAYSQWGATASSPVAPQPAAAQPPTQQPAQPSYSPYGQPPAAAAAPATPGYTPAPGTQSYSSHYNVAVADPSQPATPTTAQAGYSTYNPYGAPQTPASAVPDPYAPTSQPATAPGAQVPMGVPDPYAQPPVAQPPAAPGYGDPPGFGVAPQPAAGYGGQGDGQAGGYAAQPGGGYQRPSVSSAQGYHPYRR</sequence>
<accession>K1RJG6</accession>
<dbReference type="CDD" id="cd12325">
    <property type="entry name" value="RRM1_hnRNPA_hnRNPD_like"/>
    <property type="match status" value="1"/>
</dbReference>
<evidence type="ECO:0000256" key="2">
    <source>
        <dbReference type="ARBA" id="ARBA00022490"/>
    </source>
</evidence>
<reference evidence="7" key="1">
    <citation type="journal article" date="2012" name="Nature">
        <title>The oyster genome reveals stress adaptation and complexity of shell formation.</title>
        <authorList>
            <person name="Zhang G."/>
            <person name="Fang X."/>
            <person name="Guo X."/>
            <person name="Li L."/>
            <person name="Luo R."/>
            <person name="Xu F."/>
            <person name="Yang P."/>
            <person name="Zhang L."/>
            <person name="Wang X."/>
            <person name="Qi H."/>
            <person name="Xiong Z."/>
            <person name="Que H."/>
            <person name="Xie Y."/>
            <person name="Holland P.W."/>
            <person name="Paps J."/>
            <person name="Zhu Y."/>
            <person name="Wu F."/>
            <person name="Chen Y."/>
            <person name="Wang J."/>
            <person name="Peng C."/>
            <person name="Meng J."/>
            <person name="Yang L."/>
            <person name="Liu J."/>
            <person name="Wen B."/>
            <person name="Zhang N."/>
            <person name="Huang Z."/>
            <person name="Zhu Q."/>
            <person name="Feng Y."/>
            <person name="Mount A."/>
            <person name="Hedgecock D."/>
            <person name="Xu Z."/>
            <person name="Liu Y."/>
            <person name="Domazet-Loso T."/>
            <person name="Du Y."/>
            <person name="Sun X."/>
            <person name="Zhang S."/>
            <person name="Liu B."/>
            <person name="Cheng P."/>
            <person name="Jiang X."/>
            <person name="Li J."/>
            <person name="Fan D."/>
            <person name="Wang W."/>
            <person name="Fu W."/>
            <person name="Wang T."/>
            <person name="Wang B."/>
            <person name="Zhang J."/>
            <person name="Peng Z."/>
            <person name="Li Y."/>
            <person name="Li N."/>
            <person name="Wang J."/>
            <person name="Chen M."/>
            <person name="He Y."/>
            <person name="Tan F."/>
            <person name="Song X."/>
            <person name="Zheng Q."/>
            <person name="Huang R."/>
            <person name="Yang H."/>
            <person name="Du X."/>
            <person name="Chen L."/>
            <person name="Yang M."/>
            <person name="Gaffney P.M."/>
            <person name="Wang S."/>
            <person name="Luo L."/>
            <person name="She Z."/>
            <person name="Ming Y."/>
            <person name="Huang W."/>
            <person name="Zhang S."/>
            <person name="Huang B."/>
            <person name="Zhang Y."/>
            <person name="Qu T."/>
            <person name="Ni P."/>
            <person name="Miao G."/>
            <person name="Wang J."/>
            <person name="Wang Q."/>
            <person name="Steinberg C.E."/>
            <person name="Wang H."/>
            <person name="Li N."/>
            <person name="Qian L."/>
            <person name="Zhang G."/>
            <person name="Li Y."/>
            <person name="Yang H."/>
            <person name="Liu X."/>
            <person name="Wang J."/>
            <person name="Yin Y."/>
            <person name="Wang J."/>
        </authorList>
    </citation>
    <scope>NUCLEOTIDE SEQUENCE [LARGE SCALE GENOMIC DNA]</scope>
    <source>
        <strain evidence="7">05x7-T-G4-1.051#20</strain>
    </source>
</reference>
<proteinExistence type="predicted"/>
<dbReference type="AlphaFoldDB" id="K1RJG6"/>
<feature type="compositionally biased region" description="Pro residues" evidence="5">
    <location>
        <begin position="504"/>
        <end position="515"/>
    </location>
</feature>
<dbReference type="InterPro" id="IPR012677">
    <property type="entry name" value="Nucleotide-bd_a/b_plait_sf"/>
</dbReference>
<feature type="compositionally biased region" description="Low complexity" evidence="5">
    <location>
        <begin position="312"/>
        <end position="322"/>
    </location>
</feature>
<dbReference type="EMBL" id="JH816169">
    <property type="protein sequence ID" value="EKC41770.1"/>
    <property type="molecule type" value="Genomic_DNA"/>
</dbReference>
<dbReference type="InterPro" id="IPR000504">
    <property type="entry name" value="RRM_dom"/>
</dbReference>
<feature type="compositionally biased region" description="Polar residues" evidence="5">
    <location>
        <begin position="371"/>
        <end position="385"/>
    </location>
</feature>
<dbReference type="GO" id="GO:0005737">
    <property type="term" value="C:cytoplasm"/>
    <property type="evidence" value="ECO:0007669"/>
    <property type="project" value="UniProtKB-SubCell"/>
</dbReference>
<dbReference type="PRINTS" id="PR01217">
    <property type="entry name" value="PRICHEXTENSN"/>
</dbReference>
<feature type="compositionally biased region" description="Pro residues" evidence="5">
    <location>
        <begin position="294"/>
        <end position="311"/>
    </location>
</feature>
<name>K1RJG6_MAGGI</name>
<feature type="compositionally biased region" description="Polar residues" evidence="5">
    <location>
        <begin position="451"/>
        <end position="466"/>
    </location>
</feature>
<dbReference type="SUPFAM" id="SSF54928">
    <property type="entry name" value="RNA-binding domain, RBD"/>
    <property type="match status" value="2"/>
</dbReference>
<feature type="region of interest" description="Disordered" evidence="5">
    <location>
        <begin position="110"/>
        <end position="144"/>
    </location>
</feature>
<dbReference type="SMART" id="SM00360">
    <property type="entry name" value="RRM"/>
    <property type="match status" value="2"/>
</dbReference>
<organism evidence="7">
    <name type="scientific">Magallana gigas</name>
    <name type="common">Pacific oyster</name>
    <name type="synonym">Crassostrea gigas</name>
    <dbReference type="NCBI Taxonomy" id="29159"/>
    <lineage>
        <taxon>Eukaryota</taxon>
        <taxon>Metazoa</taxon>
        <taxon>Spiralia</taxon>
        <taxon>Lophotrochozoa</taxon>
        <taxon>Mollusca</taxon>
        <taxon>Bivalvia</taxon>
        <taxon>Autobranchia</taxon>
        <taxon>Pteriomorphia</taxon>
        <taxon>Ostreida</taxon>
        <taxon>Ostreoidea</taxon>
        <taxon>Ostreidae</taxon>
        <taxon>Magallana</taxon>
    </lineage>
</organism>
<dbReference type="InterPro" id="IPR035979">
    <property type="entry name" value="RBD_domain_sf"/>
</dbReference>
<dbReference type="InParanoid" id="K1RJG6"/>
<feature type="compositionally biased region" description="Pro residues" evidence="5">
    <location>
        <begin position="264"/>
        <end position="276"/>
    </location>
</feature>
<dbReference type="GO" id="GO:1990904">
    <property type="term" value="C:ribonucleoprotein complex"/>
    <property type="evidence" value="ECO:0007669"/>
    <property type="project" value="UniProtKB-KW"/>
</dbReference>
<dbReference type="GO" id="GO:0003729">
    <property type="term" value="F:mRNA binding"/>
    <property type="evidence" value="ECO:0007669"/>
    <property type="project" value="TreeGrafter"/>
</dbReference>
<feature type="compositionally biased region" description="Gly residues" evidence="5">
    <location>
        <begin position="131"/>
        <end position="142"/>
    </location>
</feature>
<evidence type="ECO:0000256" key="4">
    <source>
        <dbReference type="ARBA" id="ARBA00022884"/>
    </source>
</evidence>
<feature type="domain" description="RRM" evidence="6">
    <location>
        <begin position="41"/>
        <end position="123"/>
    </location>
</feature>
<feature type="compositionally biased region" description="Low complexity" evidence="5">
    <location>
        <begin position="516"/>
        <end position="532"/>
    </location>
</feature>
<feature type="domain" description="RRM" evidence="6">
    <location>
        <begin position="147"/>
        <end position="223"/>
    </location>
</feature>
<gene>
    <name evidence="7" type="ORF">CGI_10021635</name>
</gene>
<dbReference type="PANTHER" id="PTHR48032:SF18">
    <property type="entry name" value="RRM DOMAIN-CONTAINING PROTEIN"/>
    <property type="match status" value="1"/>
</dbReference>
<evidence type="ECO:0000313" key="7">
    <source>
        <dbReference type="EMBL" id="EKC41770.1"/>
    </source>
</evidence>
<keyword evidence="4" id="KW-0694">RNA-binding</keyword>
<dbReference type="HOGENOM" id="CLU_479181_0_0_1"/>